<sequence>MDKELMKGSIDVLLLSLIAKEDLYGYEMTKKLRELSDETYDMSEGTLYPALKRMERKGWIEAYWSRPMGGRRKYYTLTDKGKKELHRKRKVWATLNDLINKTFEGKPHES</sequence>
<feature type="domain" description="Transcription regulator PadR N-terminal" evidence="1">
    <location>
        <begin position="14"/>
        <end position="86"/>
    </location>
</feature>
<dbReference type="SUPFAM" id="SSF46785">
    <property type="entry name" value="Winged helix' DNA-binding domain"/>
    <property type="match status" value="1"/>
</dbReference>
<proteinExistence type="predicted"/>
<dbReference type="PANTHER" id="PTHR33169">
    <property type="entry name" value="PADR-FAMILY TRANSCRIPTIONAL REGULATOR"/>
    <property type="match status" value="1"/>
</dbReference>
<reference evidence="3" key="1">
    <citation type="journal article" date="2019" name="Int. J. Syst. Evol. Microbiol.">
        <title>The Global Catalogue of Microorganisms (GCM) 10K type strain sequencing project: providing services to taxonomists for standard genome sequencing and annotation.</title>
        <authorList>
            <consortium name="The Broad Institute Genomics Platform"/>
            <consortium name="The Broad Institute Genome Sequencing Center for Infectious Disease"/>
            <person name="Wu L."/>
            <person name="Ma J."/>
        </authorList>
    </citation>
    <scope>NUCLEOTIDE SEQUENCE [LARGE SCALE GENOMIC DNA]</scope>
    <source>
        <strain evidence="3">KCTC 13128</strain>
    </source>
</reference>
<accession>A0ABV7CWT1</accession>
<dbReference type="Gene3D" id="1.10.10.10">
    <property type="entry name" value="Winged helix-like DNA-binding domain superfamily/Winged helix DNA-binding domain"/>
    <property type="match status" value="1"/>
</dbReference>
<protein>
    <submittedName>
        <fullName evidence="2">PadR family transcriptional regulator</fullName>
    </submittedName>
</protein>
<gene>
    <name evidence="2" type="ORF">ACFOGI_11210</name>
</gene>
<dbReference type="InterPro" id="IPR005149">
    <property type="entry name" value="Tscrpt_reg_PadR_N"/>
</dbReference>
<dbReference type="Proteomes" id="UP001595279">
    <property type="component" value="Unassembled WGS sequence"/>
</dbReference>
<name>A0ABV7CWT1_9BACI</name>
<comment type="caution">
    <text evidence="2">The sequence shown here is derived from an EMBL/GenBank/DDBJ whole genome shotgun (WGS) entry which is preliminary data.</text>
</comment>
<evidence type="ECO:0000259" key="1">
    <source>
        <dbReference type="Pfam" id="PF03551"/>
    </source>
</evidence>
<organism evidence="2 3">
    <name type="scientific">Virgibacillus xinjiangensis</name>
    <dbReference type="NCBI Taxonomy" id="393090"/>
    <lineage>
        <taxon>Bacteria</taxon>
        <taxon>Bacillati</taxon>
        <taxon>Bacillota</taxon>
        <taxon>Bacilli</taxon>
        <taxon>Bacillales</taxon>
        <taxon>Bacillaceae</taxon>
        <taxon>Virgibacillus</taxon>
    </lineage>
</organism>
<evidence type="ECO:0000313" key="3">
    <source>
        <dbReference type="Proteomes" id="UP001595279"/>
    </source>
</evidence>
<dbReference type="EMBL" id="JBHRSA010000043">
    <property type="protein sequence ID" value="MFC3040816.1"/>
    <property type="molecule type" value="Genomic_DNA"/>
</dbReference>
<dbReference type="InterPro" id="IPR036388">
    <property type="entry name" value="WH-like_DNA-bd_sf"/>
</dbReference>
<dbReference type="Pfam" id="PF03551">
    <property type="entry name" value="PadR"/>
    <property type="match status" value="1"/>
</dbReference>
<dbReference type="RefSeq" id="WP_390272442.1">
    <property type="nucleotide sequence ID" value="NZ_JBHRSA010000043.1"/>
</dbReference>
<keyword evidence="3" id="KW-1185">Reference proteome</keyword>
<dbReference type="InterPro" id="IPR052509">
    <property type="entry name" value="Metal_resp_DNA-bind_regulator"/>
</dbReference>
<dbReference type="InterPro" id="IPR036390">
    <property type="entry name" value="WH_DNA-bd_sf"/>
</dbReference>
<evidence type="ECO:0000313" key="2">
    <source>
        <dbReference type="EMBL" id="MFC3040816.1"/>
    </source>
</evidence>
<dbReference type="PANTHER" id="PTHR33169:SF25">
    <property type="entry name" value="DNA-BINDING PROTEIN YIZB-RELATED"/>
    <property type="match status" value="1"/>
</dbReference>